<evidence type="ECO:0000313" key="2">
    <source>
        <dbReference type="Proteomes" id="UP000177941"/>
    </source>
</evidence>
<protein>
    <submittedName>
        <fullName evidence="1">Uncharacterized protein</fullName>
    </submittedName>
</protein>
<dbReference type="Gene3D" id="3.40.50.2000">
    <property type="entry name" value="Glycogen Phosphorylase B"/>
    <property type="match status" value="1"/>
</dbReference>
<dbReference type="SUPFAM" id="SSF53756">
    <property type="entry name" value="UDP-Glycosyltransferase/glycogen phosphorylase"/>
    <property type="match status" value="1"/>
</dbReference>
<accession>A0A1G1XB31</accession>
<name>A0A1G1XB31_9BACT</name>
<proteinExistence type="predicted"/>
<sequence>MNNSIVGVWDMRHTSLTLGGLLLFLAELKVMAQLHKAKKSTICFLADTKALDGVHVLAPHDLEKVPLFSVLKDVQGIDEFLRADSMDALYKYAKKRGEKPIYWPKPTNHKEESQLYGYNSTLRLQMTFLEQGHIPLVQISPTLITWASQFLREHTSGKLPIAVHLKNNPSALGDNNANMDEWFSFLVGAQQYGNVVFILIGNESIDSRITKISNVLVTKSFNLTLSQELSLIAEASGFIGMSSGPASMAIFSRTPYVIFHNSNQRPQALVKELGESNHFSFAAPGQKFLRCSDVSSSIMKEFAWLLPIAKERYILQR</sequence>
<gene>
    <name evidence="1" type="ORF">A3E36_02035</name>
</gene>
<evidence type="ECO:0000313" key="1">
    <source>
        <dbReference type="EMBL" id="OGY37285.1"/>
    </source>
</evidence>
<dbReference type="EMBL" id="MHHS01000013">
    <property type="protein sequence ID" value="OGY37285.1"/>
    <property type="molecule type" value="Genomic_DNA"/>
</dbReference>
<comment type="caution">
    <text evidence="1">The sequence shown here is derived from an EMBL/GenBank/DDBJ whole genome shotgun (WGS) entry which is preliminary data.</text>
</comment>
<organism evidence="1 2">
    <name type="scientific">Candidatus Andersenbacteria bacterium RIFCSPHIGHO2_12_FULL_45_11b</name>
    <dbReference type="NCBI Taxonomy" id="1797282"/>
    <lineage>
        <taxon>Bacteria</taxon>
        <taxon>Candidatus Anderseniibacteriota</taxon>
    </lineage>
</organism>
<reference evidence="1 2" key="1">
    <citation type="journal article" date="2016" name="Nat. Commun.">
        <title>Thousands of microbial genomes shed light on interconnected biogeochemical processes in an aquifer system.</title>
        <authorList>
            <person name="Anantharaman K."/>
            <person name="Brown C.T."/>
            <person name="Hug L.A."/>
            <person name="Sharon I."/>
            <person name="Castelle C.J."/>
            <person name="Probst A.J."/>
            <person name="Thomas B.C."/>
            <person name="Singh A."/>
            <person name="Wilkins M.J."/>
            <person name="Karaoz U."/>
            <person name="Brodie E.L."/>
            <person name="Williams K.H."/>
            <person name="Hubbard S.S."/>
            <person name="Banfield J.F."/>
        </authorList>
    </citation>
    <scope>NUCLEOTIDE SEQUENCE [LARGE SCALE GENOMIC DNA]</scope>
</reference>
<dbReference type="AlphaFoldDB" id="A0A1G1XB31"/>
<dbReference type="Proteomes" id="UP000177941">
    <property type="component" value="Unassembled WGS sequence"/>
</dbReference>